<dbReference type="PANTHER" id="PTHR32097:SF4">
    <property type="entry name" value="GENERAL STRESS PROTEIN 16U"/>
    <property type="match status" value="1"/>
</dbReference>
<dbReference type="RefSeq" id="WP_170192676.1">
    <property type="nucleotide sequence ID" value="NZ_JABBNB010000002.1"/>
</dbReference>
<comment type="similarity">
    <text evidence="1">Belongs to the CAPAB/TerDEXZ family.</text>
</comment>
<evidence type="ECO:0000256" key="1">
    <source>
        <dbReference type="ARBA" id="ARBA00008775"/>
    </source>
</evidence>
<evidence type="ECO:0000313" key="4">
    <source>
        <dbReference type="Proteomes" id="UP000550729"/>
    </source>
</evidence>
<dbReference type="AlphaFoldDB" id="A0A848KM46"/>
<accession>A0A848KM46</accession>
<dbReference type="CDD" id="cd06974">
    <property type="entry name" value="TerD_like"/>
    <property type="match status" value="1"/>
</dbReference>
<reference evidence="3 4" key="1">
    <citation type="submission" date="2020-04" db="EMBL/GenBank/DDBJ databases">
        <title>Gordonia sp. nov. TBRC 11910.</title>
        <authorList>
            <person name="Suriyachadkun C."/>
        </authorList>
    </citation>
    <scope>NUCLEOTIDE SEQUENCE [LARGE SCALE GENOMIC DNA]</scope>
    <source>
        <strain evidence="3 4">TBRC 11910</strain>
    </source>
</reference>
<dbReference type="Pfam" id="PF02342">
    <property type="entry name" value="TerD"/>
    <property type="match status" value="1"/>
</dbReference>
<gene>
    <name evidence="3" type="ORF">HH308_02920</name>
</gene>
<keyword evidence="4" id="KW-1185">Reference proteome</keyword>
<dbReference type="EMBL" id="JABBNB010000002">
    <property type="protein sequence ID" value="NMO00164.1"/>
    <property type="molecule type" value="Genomic_DNA"/>
</dbReference>
<dbReference type="Gene3D" id="2.60.60.30">
    <property type="entry name" value="sav2460 like domains"/>
    <property type="match status" value="1"/>
</dbReference>
<evidence type="ECO:0000313" key="3">
    <source>
        <dbReference type="EMBL" id="NMO00164.1"/>
    </source>
</evidence>
<dbReference type="PANTHER" id="PTHR32097">
    <property type="entry name" value="CAMP-BINDING PROTEIN 1-RELATED"/>
    <property type="match status" value="1"/>
</dbReference>
<name>A0A848KM46_9ACTN</name>
<proteinExistence type="inferred from homology"/>
<sequence length="172" mass="17889">MNADAPSTVGSVTFGIGWDGVAAGGRPDLDLDLSAYALDGAGRIVSDAHFVFFNNAMSPERAIVHVGLPSAQFQETIAVHTGQLPPAVQRVVVGVTAYNGEGNFGRFSGGHVAVSDANGGPLARYDLYLHMAGALAVAYGEVYRDGAVWRFRALGDRFDSLGAMAAAYGVNV</sequence>
<dbReference type="InterPro" id="IPR051324">
    <property type="entry name" value="Stress/Tellurium_Resist"/>
</dbReference>
<comment type="caution">
    <text evidence="3">The sequence shown here is derived from an EMBL/GenBank/DDBJ whole genome shotgun (WGS) entry which is preliminary data.</text>
</comment>
<evidence type="ECO:0000259" key="2">
    <source>
        <dbReference type="Pfam" id="PF02342"/>
    </source>
</evidence>
<dbReference type="Proteomes" id="UP000550729">
    <property type="component" value="Unassembled WGS sequence"/>
</dbReference>
<protein>
    <submittedName>
        <fullName evidence="3">TerD family protein</fullName>
    </submittedName>
</protein>
<dbReference type="InterPro" id="IPR003325">
    <property type="entry name" value="TerD"/>
</dbReference>
<organism evidence="3 4">
    <name type="scientific">Gordonia asplenii</name>
    <dbReference type="NCBI Taxonomy" id="2725283"/>
    <lineage>
        <taxon>Bacteria</taxon>
        <taxon>Bacillati</taxon>
        <taxon>Actinomycetota</taxon>
        <taxon>Actinomycetes</taxon>
        <taxon>Mycobacteriales</taxon>
        <taxon>Gordoniaceae</taxon>
        <taxon>Gordonia</taxon>
    </lineage>
</organism>
<feature type="domain" description="TerD" evidence="2">
    <location>
        <begin position="8"/>
        <end position="168"/>
    </location>
</feature>